<keyword evidence="5" id="KW-1185">Reference proteome</keyword>
<organism evidence="4 5">
    <name type="scientific">Gigaspora margarita</name>
    <dbReference type="NCBI Taxonomy" id="4874"/>
    <lineage>
        <taxon>Eukaryota</taxon>
        <taxon>Fungi</taxon>
        <taxon>Fungi incertae sedis</taxon>
        <taxon>Mucoromycota</taxon>
        <taxon>Glomeromycotina</taxon>
        <taxon>Glomeromycetes</taxon>
        <taxon>Diversisporales</taxon>
        <taxon>Gigasporaceae</taxon>
        <taxon>Gigaspora</taxon>
    </lineage>
</organism>
<evidence type="ECO:0000313" key="4">
    <source>
        <dbReference type="EMBL" id="CAG8827749.1"/>
    </source>
</evidence>
<dbReference type="CDD" id="cd06464">
    <property type="entry name" value="ACD_sHsps-like"/>
    <property type="match status" value="1"/>
</dbReference>
<comment type="similarity">
    <text evidence="1 2">Belongs to the small heat shock protein (HSP20) family.</text>
</comment>
<evidence type="ECO:0000256" key="2">
    <source>
        <dbReference type="RuleBase" id="RU003616"/>
    </source>
</evidence>
<accession>A0ABN7WDE0</accession>
<dbReference type="SUPFAM" id="SSF49764">
    <property type="entry name" value="HSP20-like chaperones"/>
    <property type="match status" value="1"/>
</dbReference>
<sequence length="72" mass="8362">MSLYWPDSSLSRSNRNNWFPPLDLHESEKEFVVNAELPGVTKKQVNVDVREDTLVISGETKRDEKYKEGNTH</sequence>
<evidence type="ECO:0000259" key="3">
    <source>
        <dbReference type="PROSITE" id="PS01031"/>
    </source>
</evidence>
<protein>
    <submittedName>
        <fullName evidence="4">31779_t:CDS:1</fullName>
    </submittedName>
</protein>
<feature type="domain" description="SHSP" evidence="3">
    <location>
        <begin position="13"/>
        <end position="72"/>
    </location>
</feature>
<dbReference type="InterPro" id="IPR002068">
    <property type="entry name" value="A-crystallin/Hsp20_dom"/>
</dbReference>
<dbReference type="PROSITE" id="PS01031">
    <property type="entry name" value="SHSP"/>
    <property type="match status" value="1"/>
</dbReference>
<feature type="non-terminal residue" evidence="4">
    <location>
        <position position="72"/>
    </location>
</feature>
<dbReference type="InterPro" id="IPR008978">
    <property type="entry name" value="HSP20-like_chaperone"/>
</dbReference>
<gene>
    <name evidence="4" type="ORF">GMARGA_LOCUS29500</name>
</gene>
<comment type="caution">
    <text evidence="4">The sequence shown here is derived from an EMBL/GenBank/DDBJ whole genome shotgun (WGS) entry which is preliminary data.</text>
</comment>
<dbReference type="Proteomes" id="UP000789901">
    <property type="component" value="Unassembled WGS sequence"/>
</dbReference>
<reference evidence="4 5" key="1">
    <citation type="submission" date="2021-06" db="EMBL/GenBank/DDBJ databases">
        <authorList>
            <person name="Kallberg Y."/>
            <person name="Tangrot J."/>
            <person name="Rosling A."/>
        </authorList>
    </citation>
    <scope>NUCLEOTIDE SEQUENCE [LARGE SCALE GENOMIC DNA]</scope>
    <source>
        <strain evidence="4 5">120-4 pot B 10/14</strain>
    </source>
</reference>
<name>A0ABN7WDE0_GIGMA</name>
<dbReference type="EMBL" id="CAJVQB010039821">
    <property type="protein sequence ID" value="CAG8827749.1"/>
    <property type="molecule type" value="Genomic_DNA"/>
</dbReference>
<evidence type="ECO:0000256" key="1">
    <source>
        <dbReference type="PROSITE-ProRule" id="PRU00285"/>
    </source>
</evidence>
<evidence type="ECO:0000313" key="5">
    <source>
        <dbReference type="Proteomes" id="UP000789901"/>
    </source>
</evidence>
<dbReference type="Pfam" id="PF00011">
    <property type="entry name" value="HSP20"/>
    <property type="match status" value="1"/>
</dbReference>
<proteinExistence type="inferred from homology"/>
<dbReference type="Gene3D" id="2.60.40.790">
    <property type="match status" value="1"/>
</dbReference>